<organism evidence="3">
    <name type="scientific">Trichophyton rubrum CBS 288.86</name>
    <dbReference type="NCBI Taxonomy" id="1215330"/>
    <lineage>
        <taxon>Eukaryota</taxon>
        <taxon>Fungi</taxon>
        <taxon>Dikarya</taxon>
        <taxon>Ascomycota</taxon>
        <taxon>Pezizomycotina</taxon>
        <taxon>Eurotiomycetes</taxon>
        <taxon>Eurotiomycetidae</taxon>
        <taxon>Onygenales</taxon>
        <taxon>Arthrodermataceae</taxon>
        <taxon>Trichophyton</taxon>
    </lineage>
</organism>
<dbReference type="Proteomes" id="UP000023758">
    <property type="component" value="Unassembled WGS sequence"/>
</dbReference>
<dbReference type="HOGENOM" id="CLU_071125_1_0_1"/>
<sequence length="248" mass="26791">MRFITTTIYLLLVSYTSANPVPKDDCNDVPAAPSTLPAPPPPAPSQATFHPVGTPGPSSTISKDKMIEVLKEIAPASAKEPCVSAAKAEGQCRSASQAAEPIIRSFEKYKITSKPEMAAILSLMALESGEFKYQKNVFPGRPGQGTRNMQMPNFNALYAKSIPEVAAKIGPKTNNVEAVLDMLLSKDDYDFGSAAWFLTTQCTPAVRTALQSGSEEGWSKYLTECIGTTAADERKKYWTKAMESVKSL</sequence>
<feature type="signal peptide" evidence="2">
    <location>
        <begin position="1"/>
        <end position="18"/>
    </location>
</feature>
<evidence type="ECO:0000256" key="1">
    <source>
        <dbReference type="SAM" id="MobiDB-lite"/>
    </source>
</evidence>
<name>A0A022VMR2_TRIRU</name>
<gene>
    <name evidence="3" type="ORF">H103_08795</name>
</gene>
<accession>A0A022VMR2</accession>
<keyword evidence="2" id="KW-0732">Signal</keyword>
<proteinExistence type="predicted"/>
<feature type="region of interest" description="Disordered" evidence="1">
    <location>
        <begin position="26"/>
        <end position="61"/>
    </location>
</feature>
<feature type="chain" id="PRO_5001507779" description="Transglycosylase SLT domain-containing protein" evidence="2">
    <location>
        <begin position="19"/>
        <end position="248"/>
    </location>
</feature>
<reference evidence="3" key="1">
    <citation type="submission" date="2014-02" db="EMBL/GenBank/DDBJ databases">
        <title>The Genome Sequence of Trichophyton rubrum (morphotype fischeri) CBS 288.86.</title>
        <authorList>
            <consortium name="The Broad Institute Genomics Platform"/>
            <person name="Cuomo C.A."/>
            <person name="White T.C."/>
            <person name="Graser Y."/>
            <person name="Martinez-Rossi N."/>
            <person name="Heitman J."/>
            <person name="Young S.K."/>
            <person name="Zeng Q."/>
            <person name="Gargeya S."/>
            <person name="Abouelleil A."/>
            <person name="Alvarado L."/>
            <person name="Chapman S.B."/>
            <person name="Gainer-Dewar J."/>
            <person name="Goldberg J."/>
            <person name="Griggs A."/>
            <person name="Gujja S."/>
            <person name="Hansen M."/>
            <person name="Howarth C."/>
            <person name="Imamovic A."/>
            <person name="Larimer J."/>
            <person name="Martinez D."/>
            <person name="Murphy C."/>
            <person name="Pearson M.D."/>
            <person name="Persinoti G."/>
            <person name="Poon T."/>
            <person name="Priest M."/>
            <person name="Roberts A.D."/>
            <person name="Saif S."/>
            <person name="Shea T.D."/>
            <person name="Sykes S.N."/>
            <person name="Wortman J."/>
            <person name="Nusbaum C."/>
            <person name="Birren B."/>
        </authorList>
    </citation>
    <scope>NUCLEOTIDE SEQUENCE [LARGE SCALE GENOMIC DNA]</scope>
    <source>
        <strain evidence="3">CBS 288.86</strain>
    </source>
</reference>
<protein>
    <recommendedName>
        <fullName evidence="4">Transglycosylase SLT domain-containing protein</fullName>
    </recommendedName>
</protein>
<dbReference type="AlphaFoldDB" id="A0A022VMR2"/>
<dbReference type="OrthoDB" id="2349272at2759"/>
<evidence type="ECO:0000313" key="3">
    <source>
        <dbReference type="EMBL" id="EZF47375.1"/>
    </source>
</evidence>
<evidence type="ECO:0000256" key="2">
    <source>
        <dbReference type="SAM" id="SignalP"/>
    </source>
</evidence>
<dbReference type="EMBL" id="KK207945">
    <property type="protein sequence ID" value="EZF47375.1"/>
    <property type="molecule type" value="Genomic_DNA"/>
</dbReference>
<evidence type="ECO:0008006" key="4">
    <source>
        <dbReference type="Google" id="ProtNLM"/>
    </source>
</evidence>